<evidence type="ECO:0000313" key="5">
    <source>
        <dbReference type="EMBL" id="SER08103.1"/>
    </source>
</evidence>
<dbReference type="RefSeq" id="WP_093289075.1">
    <property type="nucleotide sequence ID" value="NZ_FOFS01000015.1"/>
</dbReference>
<dbReference type="AlphaFoldDB" id="A0A1H9LAR9"/>
<keyword evidence="6" id="KW-1185">Reference proteome</keyword>
<accession>A0A1H9LAR9</accession>
<gene>
    <name evidence="5" type="ORF">SAMN04488038_11579</name>
</gene>
<evidence type="ECO:0000256" key="2">
    <source>
        <dbReference type="ARBA" id="ARBA00022481"/>
    </source>
</evidence>
<evidence type="ECO:0000313" key="6">
    <source>
        <dbReference type="Proteomes" id="UP000199233"/>
    </source>
</evidence>
<dbReference type="PANTHER" id="PTHR30093">
    <property type="entry name" value="GENERAL SECRETION PATHWAY PROTEIN G"/>
    <property type="match status" value="1"/>
</dbReference>
<keyword evidence="2" id="KW-0488">Methylation</keyword>
<dbReference type="GO" id="GO:0007155">
    <property type="term" value="P:cell adhesion"/>
    <property type="evidence" value="ECO:0007669"/>
    <property type="project" value="InterPro"/>
</dbReference>
<keyword evidence="3" id="KW-0281">Fimbrium</keyword>
<dbReference type="Gene3D" id="3.30.700.10">
    <property type="entry name" value="Glycoprotein, Type 4 Pilin"/>
    <property type="match status" value="1"/>
</dbReference>
<feature type="transmembrane region" description="Helical" evidence="4">
    <location>
        <begin position="12"/>
        <end position="30"/>
    </location>
</feature>
<dbReference type="Pfam" id="PF00114">
    <property type="entry name" value="Pilin"/>
    <property type="match status" value="1"/>
</dbReference>
<dbReference type="Pfam" id="PF07963">
    <property type="entry name" value="N_methyl"/>
    <property type="match status" value="1"/>
</dbReference>
<dbReference type="STRING" id="489703.SAMN04488038_11579"/>
<proteinExistence type="inferred from homology"/>
<dbReference type="InterPro" id="IPR001082">
    <property type="entry name" value="Pilin"/>
</dbReference>
<dbReference type="NCBIfam" id="TIGR02532">
    <property type="entry name" value="IV_pilin_GFxxxE"/>
    <property type="match status" value="1"/>
</dbReference>
<reference evidence="5 6" key="1">
    <citation type="submission" date="2016-10" db="EMBL/GenBank/DDBJ databases">
        <authorList>
            <person name="de Groot N.N."/>
        </authorList>
    </citation>
    <scope>NUCLEOTIDE SEQUENCE [LARGE SCALE GENOMIC DNA]</scope>
    <source>
        <strain evidence="5 6">DSM 25927</strain>
    </source>
</reference>
<dbReference type="PANTHER" id="PTHR30093:SF34">
    <property type="entry name" value="PREPILIN PEPTIDASE-DEPENDENT PROTEIN D"/>
    <property type="match status" value="1"/>
</dbReference>
<dbReference type="PROSITE" id="PS00409">
    <property type="entry name" value="PROKAR_NTER_METHYL"/>
    <property type="match status" value="1"/>
</dbReference>
<protein>
    <submittedName>
        <fullName evidence="5">Type IV pilus assembly protein PilA</fullName>
    </submittedName>
</protein>
<keyword evidence="4" id="KW-0812">Transmembrane</keyword>
<dbReference type="GO" id="GO:0043107">
    <property type="term" value="P:type IV pilus-dependent motility"/>
    <property type="evidence" value="ECO:0007669"/>
    <property type="project" value="TreeGrafter"/>
</dbReference>
<dbReference type="GO" id="GO:0044096">
    <property type="term" value="C:type IV pilus"/>
    <property type="evidence" value="ECO:0007669"/>
    <property type="project" value="TreeGrafter"/>
</dbReference>
<dbReference type="InterPro" id="IPR012902">
    <property type="entry name" value="N_methyl_site"/>
</dbReference>
<keyword evidence="4" id="KW-0472">Membrane</keyword>
<evidence type="ECO:0000256" key="3">
    <source>
        <dbReference type="RuleBase" id="RU000389"/>
    </source>
</evidence>
<name>A0A1H9LAR9_9GAMM</name>
<dbReference type="EMBL" id="FOFS01000015">
    <property type="protein sequence ID" value="SER08103.1"/>
    <property type="molecule type" value="Genomic_DNA"/>
</dbReference>
<evidence type="ECO:0000256" key="4">
    <source>
        <dbReference type="SAM" id="Phobius"/>
    </source>
</evidence>
<organism evidence="5 6">
    <name type="scientific">Solimonas aquatica</name>
    <dbReference type="NCBI Taxonomy" id="489703"/>
    <lineage>
        <taxon>Bacteria</taxon>
        <taxon>Pseudomonadati</taxon>
        <taxon>Pseudomonadota</taxon>
        <taxon>Gammaproteobacteria</taxon>
        <taxon>Nevskiales</taxon>
        <taxon>Nevskiaceae</taxon>
        <taxon>Solimonas</taxon>
    </lineage>
</organism>
<evidence type="ECO:0000256" key="1">
    <source>
        <dbReference type="ARBA" id="ARBA00005233"/>
    </source>
</evidence>
<sequence>MRKQHGFTLIELMIVIAIVAILAAMALPAFQAPIARAKLVEAVGQLDQAKTAVSEYVATQGNLPLTAGDAGIVAPGNAQYVDTLSWDGEQKVIAVKLKNLSGKLNGKSLYFAADKNDSNEVFYVCGSDVDSQYFSYLPVECRKTLSAALTEVKGKAHPSP</sequence>
<dbReference type="Proteomes" id="UP000199233">
    <property type="component" value="Unassembled WGS sequence"/>
</dbReference>
<dbReference type="OrthoDB" id="5767514at2"/>
<dbReference type="InterPro" id="IPR045584">
    <property type="entry name" value="Pilin-like"/>
</dbReference>
<comment type="similarity">
    <text evidence="1 3">Belongs to the N-Me-Phe pilin family.</text>
</comment>
<keyword evidence="4" id="KW-1133">Transmembrane helix</keyword>
<dbReference type="SUPFAM" id="SSF54523">
    <property type="entry name" value="Pili subunits"/>
    <property type="match status" value="1"/>
</dbReference>